<sequence>MRRNKIADSGDAGCLGNYRRSGTMQQCDIKAVGLRPPYIGRTIKNTRTDGTRPAAVGSQRKKQRGLQIEVESIPSTSKSPTTSKARSNVQQRYTLKKSDEIEDFQSQSLISTTSLTMTDVTFPVVARTLDRYGVSDRAGAAIISAAFQDIGLITESDSSRVIDRSRVRRARSKARATISDEPTIFDTDTIGLFYDGRKDKTLIHEDGRRRVTQEEHITILKEPDSEYLGHISLKTGDAKTICNSILTFLSSKSIDANQIMAIGCDGTAVNTGIKGGVIRLLEIKFQRPLQWLICQLHANELTLRHLFQHLDGTTSGPKGFIGPIGKAVTNCEVLPVVPFDAIQCALPNITKSTQELSTDQLYLLQICQYINSGHCDASFAKINPGEIVGRIRYHPTQQNDLGDCDIHVIFEDVLSREQNLRPRFLHPKDP</sequence>
<protein>
    <submittedName>
        <fullName evidence="2">Uncharacterized protein LOC114324720</fullName>
    </submittedName>
</protein>
<evidence type="ECO:0000256" key="1">
    <source>
        <dbReference type="SAM" id="MobiDB-lite"/>
    </source>
</evidence>
<dbReference type="RefSeq" id="XP_028128357.1">
    <property type="nucleotide sequence ID" value="XM_028272556.1"/>
</dbReference>
<reference evidence="2" key="1">
    <citation type="submission" date="2025-08" db="UniProtKB">
        <authorList>
            <consortium name="RefSeq"/>
        </authorList>
    </citation>
    <scope>IDENTIFICATION</scope>
    <source>
        <tissue evidence="2">Whole insect</tissue>
    </source>
</reference>
<evidence type="ECO:0000313" key="2">
    <source>
        <dbReference type="RefSeq" id="XP_028128357.1"/>
    </source>
</evidence>
<organism evidence="2">
    <name type="scientific">Diabrotica virgifera virgifera</name>
    <name type="common">western corn rootworm</name>
    <dbReference type="NCBI Taxonomy" id="50390"/>
    <lineage>
        <taxon>Eukaryota</taxon>
        <taxon>Metazoa</taxon>
        <taxon>Ecdysozoa</taxon>
        <taxon>Arthropoda</taxon>
        <taxon>Hexapoda</taxon>
        <taxon>Insecta</taxon>
        <taxon>Pterygota</taxon>
        <taxon>Neoptera</taxon>
        <taxon>Endopterygota</taxon>
        <taxon>Coleoptera</taxon>
        <taxon>Polyphaga</taxon>
        <taxon>Cucujiformia</taxon>
        <taxon>Chrysomeloidea</taxon>
        <taxon>Chrysomelidae</taxon>
        <taxon>Galerucinae</taxon>
        <taxon>Diabroticina</taxon>
        <taxon>Diabroticites</taxon>
        <taxon>Diabrotica</taxon>
    </lineage>
</organism>
<accession>A0A6P7F0G4</accession>
<dbReference type="InParanoid" id="A0A6P7F0G4"/>
<name>A0A6P7F0G4_DIAVI</name>
<dbReference type="AlphaFoldDB" id="A0A6P7F0G4"/>
<feature type="compositionally biased region" description="Low complexity" evidence="1">
    <location>
        <begin position="74"/>
        <end position="84"/>
    </location>
</feature>
<proteinExistence type="predicted"/>
<gene>
    <name evidence="2" type="primary">LOC114324720</name>
</gene>
<feature type="region of interest" description="Disordered" evidence="1">
    <location>
        <begin position="40"/>
        <end position="89"/>
    </location>
</feature>